<evidence type="ECO:0000313" key="2">
    <source>
        <dbReference type="EMBL" id="CAE7373053.1"/>
    </source>
</evidence>
<feature type="region of interest" description="Disordered" evidence="1">
    <location>
        <begin position="206"/>
        <end position="225"/>
    </location>
</feature>
<dbReference type="AlphaFoldDB" id="A0A812Q6M5"/>
<feature type="region of interest" description="Disordered" evidence="1">
    <location>
        <begin position="86"/>
        <end position="109"/>
    </location>
</feature>
<feature type="compositionally biased region" description="Basic and acidic residues" evidence="1">
    <location>
        <begin position="86"/>
        <end position="95"/>
    </location>
</feature>
<gene>
    <name evidence="2" type="ORF">SNAT2548_LOCUS20377</name>
</gene>
<comment type="caution">
    <text evidence="2">The sequence shown here is derived from an EMBL/GenBank/DDBJ whole genome shotgun (WGS) entry which is preliminary data.</text>
</comment>
<name>A0A812Q6M5_9DINO</name>
<accession>A0A812Q6M5</accession>
<sequence length="319" mass="31989">MPGAFYDELSFTNGLTPVGVGVRPSAAPVLYALEYLFRKDGMGKEVALSVFHQARSLVLHLTEVQQCAEKAQEVIKLLSSRKQDKAAEAKADAKAKPPAPTPPKEAPDLLDMSAPVAATAPAVASPAASLATVDLLGEPTVTSVTPVPATPSPAPSIQNLPAPAAPHEKLASSGCGGALAPSEALALALSSAPMAATATLPQDLDLLAPASPPKGRPSSGEVGNLFATASTSSGGGIAAMGGMAGLAAPDVKVMAKAQAPPPAPFGRAHYLGGPPIGGKLGNPYMPIPSTIDLPSQPPVDQFAFVSDITGIGDLAKPAK</sequence>
<proteinExistence type="predicted"/>
<keyword evidence="3" id="KW-1185">Reference proteome</keyword>
<feature type="region of interest" description="Disordered" evidence="1">
    <location>
        <begin position="144"/>
        <end position="172"/>
    </location>
</feature>
<dbReference type="EMBL" id="CAJNDS010002208">
    <property type="protein sequence ID" value="CAE7373053.1"/>
    <property type="molecule type" value="Genomic_DNA"/>
</dbReference>
<evidence type="ECO:0000256" key="1">
    <source>
        <dbReference type="SAM" id="MobiDB-lite"/>
    </source>
</evidence>
<protein>
    <submittedName>
        <fullName evidence="2">Uncharacterized protein</fullName>
    </submittedName>
</protein>
<organism evidence="2 3">
    <name type="scientific">Symbiodinium natans</name>
    <dbReference type="NCBI Taxonomy" id="878477"/>
    <lineage>
        <taxon>Eukaryota</taxon>
        <taxon>Sar</taxon>
        <taxon>Alveolata</taxon>
        <taxon>Dinophyceae</taxon>
        <taxon>Suessiales</taxon>
        <taxon>Symbiodiniaceae</taxon>
        <taxon>Symbiodinium</taxon>
    </lineage>
</organism>
<dbReference type="OrthoDB" id="444661at2759"/>
<evidence type="ECO:0000313" key="3">
    <source>
        <dbReference type="Proteomes" id="UP000604046"/>
    </source>
</evidence>
<reference evidence="2" key="1">
    <citation type="submission" date="2021-02" db="EMBL/GenBank/DDBJ databases">
        <authorList>
            <person name="Dougan E. K."/>
            <person name="Rhodes N."/>
            <person name="Thang M."/>
            <person name="Chan C."/>
        </authorList>
    </citation>
    <scope>NUCLEOTIDE SEQUENCE</scope>
</reference>
<dbReference type="Proteomes" id="UP000604046">
    <property type="component" value="Unassembled WGS sequence"/>
</dbReference>